<dbReference type="EMBL" id="CACRUK010000004">
    <property type="protein sequence ID" value="VYT69153.1"/>
    <property type="molecule type" value="Genomic_DNA"/>
</dbReference>
<evidence type="ECO:0000256" key="1">
    <source>
        <dbReference type="SAM" id="Coils"/>
    </source>
</evidence>
<organism evidence="2">
    <name type="scientific">Mediterraneibacter gnavus</name>
    <name type="common">Ruminococcus gnavus</name>
    <dbReference type="NCBI Taxonomy" id="33038"/>
    <lineage>
        <taxon>Bacteria</taxon>
        <taxon>Bacillati</taxon>
        <taxon>Bacillota</taxon>
        <taxon>Clostridia</taxon>
        <taxon>Lachnospirales</taxon>
        <taxon>Lachnospiraceae</taxon>
        <taxon>Mediterraneibacter</taxon>
    </lineage>
</organism>
<proteinExistence type="predicted"/>
<dbReference type="RefSeq" id="WP_022239395.1">
    <property type="nucleotide sequence ID" value="NZ_CACRUK010000004.1"/>
</dbReference>
<dbReference type="AlphaFoldDB" id="A0A6N2YS68"/>
<keyword evidence="1" id="KW-0175">Coiled coil</keyword>
<protein>
    <submittedName>
        <fullName evidence="2">Uncharacterized protein</fullName>
    </submittedName>
</protein>
<accession>A0A6N2YS68</accession>
<dbReference type="Gene3D" id="3.30.930.30">
    <property type="match status" value="1"/>
</dbReference>
<name>A0A6N2YS68_MEDGN</name>
<sequence length="448" mass="52174">MSWKCTPQVTGLVRGEAKQGQKHRSNVKAIVAEAGKERVSNSDTLDRDRTYLNRYTGFSSGFECADYITKEADDYRQEVTGKGGTKHYRKLRADAVIGYAIIYNPPEEICCNWTDEEYTKFYEDSRTVMEQIQPDIFRKDTVVMSAEHFDEGTITNPEKISRHLHDIGIPKDARGSYCGNKIDAKLLVEINKNYPKMMREKGWDIEDLDCTDWDRCKTDEAYRNERKSKKKSGKSVNNYIADKMREQIQENESMSEIMCSAILDALEVTEEKDRLDALKEQIEADKAVLKAEREQLEKDKGKLFKEMLLQEKKEKEFQHREDMLEAQRNALEQERKDIQKKSDKDLLCYKLAYKKECDRRMQNYKSECEEAVQEISDYASSLPPLSEDVEKVLDYASVQESGRNYRTPARKYLQTIQNIRQSTIKTYREMPDIPKDDSQTGYDMYLGG</sequence>
<evidence type="ECO:0000313" key="2">
    <source>
        <dbReference type="EMBL" id="VYT69153.1"/>
    </source>
</evidence>
<feature type="coiled-coil region" evidence="1">
    <location>
        <begin position="265"/>
        <end position="381"/>
    </location>
</feature>
<reference evidence="2" key="1">
    <citation type="submission" date="2019-11" db="EMBL/GenBank/DDBJ databases">
        <authorList>
            <person name="Feng L."/>
        </authorList>
    </citation>
    <scope>NUCLEOTIDE SEQUENCE</scope>
    <source>
        <strain evidence="2">RgnavusLFYP19</strain>
    </source>
</reference>
<gene>
    <name evidence="2" type="ORF">RGLFYP19_00465</name>
</gene>